<evidence type="ECO:0000256" key="4">
    <source>
        <dbReference type="ARBA" id="ARBA00022741"/>
    </source>
</evidence>
<keyword evidence="2 10" id="KW-0723">Serine/threonine-protein kinase</keyword>
<reference evidence="12" key="4">
    <citation type="submission" date="2025-08" db="UniProtKB">
        <authorList>
            <consortium name="Ensembl"/>
        </authorList>
    </citation>
    <scope>IDENTIFICATION</scope>
</reference>
<evidence type="ECO:0000256" key="6">
    <source>
        <dbReference type="ARBA" id="ARBA00022840"/>
    </source>
</evidence>
<evidence type="ECO:0000256" key="3">
    <source>
        <dbReference type="ARBA" id="ARBA00022679"/>
    </source>
</evidence>
<dbReference type="EC" id="2.7.11.1" evidence="1"/>
<evidence type="ECO:0000256" key="1">
    <source>
        <dbReference type="ARBA" id="ARBA00012513"/>
    </source>
</evidence>
<dbReference type="Pfam" id="PF00069">
    <property type="entry name" value="Pkinase"/>
    <property type="match status" value="1"/>
</dbReference>
<dbReference type="PROSITE" id="PS00107">
    <property type="entry name" value="PROTEIN_KINASE_ATP"/>
    <property type="match status" value="1"/>
</dbReference>
<organism evidence="12 13">
    <name type="scientific">Callorhinchus milii</name>
    <name type="common">Ghost shark</name>
    <dbReference type="NCBI Taxonomy" id="7868"/>
    <lineage>
        <taxon>Eukaryota</taxon>
        <taxon>Metazoa</taxon>
        <taxon>Chordata</taxon>
        <taxon>Craniata</taxon>
        <taxon>Vertebrata</taxon>
        <taxon>Chondrichthyes</taxon>
        <taxon>Holocephali</taxon>
        <taxon>Chimaeriformes</taxon>
        <taxon>Callorhinchidae</taxon>
        <taxon>Callorhinchus</taxon>
    </lineage>
</organism>
<keyword evidence="3" id="KW-0808">Transferase</keyword>
<dbReference type="Proteomes" id="UP000314986">
    <property type="component" value="Unassembled WGS sequence"/>
</dbReference>
<keyword evidence="13" id="KW-1185">Reference proteome</keyword>
<comment type="catalytic activity">
    <reaction evidence="8">
        <text>L-seryl-[protein] + ATP = O-phospho-L-seryl-[protein] + ADP + H(+)</text>
        <dbReference type="Rhea" id="RHEA:17989"/>
        <dbReference type="Rhea" id="RHEA-COMP:9863"/>
        <dbReference type="Rhea" id="RHEA-COMP:11604"/>
        <dbReference type="ChEBI" id="CHEBI:15378"/>
        <dbReference type="ChEBI" id="CHEBI:29999"/>
        <dbReference type="ChEBI" id="CHEBI:30616"/>
        <dbReference type="ChEBI" id="CHEBI:83421"/>
        <dbReference type="ChEBI" id="CHEBI:456216"/>
        <dbReference type="EC" id="2.7.11.1"/>
    </reaction>
</comment>
<name>A0A4W3J8Q1_CALMI</name>
<dbReference type="FunFam" id="3.30.200.20:FF:000346">
    <property type="entry name" value="PAS domain-containing serine/threonine-protein kinase"/>
    <property type="match status" value="1"/>
</dbReference>
<keyword evidence="6 9" id="KW-0067">ATP-binding</keyword>
<dbReference type="Gene3D" id="1.10.510.10">
    <property type="entry name" value="Transferase(Phosphotransferase) domain 1"/>
    <property type="match status" value="1"/>
</dbReference>
<dbReference type="GO" id="GO:0005829">
    <property type="term" value="C:cytosol"/>
    <property type="evidence" value="ECO:0007669"/>
    <property type="project" value="TreeGrafter"/>
</dbReference>
<evidence type="ECO:0000313" key="12">
    <source>
        <dbReference type="Ensembl" id="ENSCMIP00000028840.1"/>
    </source>
</evidence>
<dbReference type="InterPro" id="IPR017441">
    <property type="entry name" value="Protein_kinase_ATP_BS"/>
</dbReference>
<evidence type="ECO:0000256" key="7">
    <source>
        <dbReference type="ARBA" id="ARBA00047899"/>
    </source>
</evidence>
<dbReference type="InterPro" id="IPR011009">
    <property type="entry name" value="Kinase-like_dom_sf"/>
</dbReference>
<dbReference type="GO" id="GO:0004674">
    <property type="term" value="F:protein serine/threonine kinase activity"/>
    <property type="evidence" value="ECO:0007669"/>
    <property type="project" value="UniProtKB-KW"/>
</dbReference>
<reference evidence="13" key="1">
    <citation type="journal article" date="2006" name="Science">
        <title>Ancient noncoding elements conserved in the human genome.</title>
        <authorList>
            <person name="Venkatesh B."/>
            <person name="Kirkness E.F."/>
            <person name="Loh Y.H."/>
            <person name="Halpern A.L."/>
            <person name="Lee A.P."/>
            <person name="Johnson J."/>
            <person name="Dandona N."/>
            <person name="Viswanathan L.D."/>
            <person name="Tay A."/>
            <person name="Venter J.C."/>
            <person name="Strausberg R.L."/>
            <person name="Brenner S."/>
        </authorList>
    </citation>
    <scope>NUCLEOTIDE SEQUENCE [LARGE SCALE GENOMIC DNA]</scope>
</reference>
<dbReference type="AlphaFoldDB" id="A0A4W3J8Q1"/>
<dbReference type="SMART" id="SM00220">
    <property type="entry name" value="S_TKc"/>
    <property type="match status" value="1"/>
</dbReference>
<evidence type="ECO:0000256" key="8">
    <source>
        <dbReference type="ARBA" id="ARBA00048679"/>
    </source>
</evidence>
<dbReference type="InParanoid" id="A0A4W3J8Q1"/>
<dbReference type="PROSITE" id="PS00108">
    <property type="entry name" value="PROTEIN_KINASE_ST"/>
    <property type="match status" value="1"/>
</dbReference>
<evidence type="ECO:0000259" key="11">
    <source>
        <dbReference type="PROSITE" id="PS50011"/>
    </source>
</evidence>
<evidence type="ECO:0000256" key="10">
    <source>
        <dbReference type="RuleBase" id="RU000304"/>
    </source>
</evidence>
<dbReference type="SUPFAM" id="SSF56112">
    <property type="entry name" value="Protein kinase-like (PK-like)"/>
    <property type="match status" value="1"/>
</dbReference>
<reference evidence="12" key="5">
    <citation type="submission" date="2025-09" db="UniProtKB">
        <authorList>
            <consortium name="Ensembl"/>
        </authorList>
    </citation>
    <scope>IDENTIFICATION</scope>
</reference>
<dbReference type="PANTHER" id="PTHR24346:SF51">
    <property type="entry name" value="PAS DOMAIN-CONTAINING SERINE_THREONINE-PROTEIN KINASE"/>
    <property type="match status" value="1"/>
</dbReference>
<dbReference type="GeneTree" id="ENSGT00940000159035"/>
<keyword evidence="5" id="KW-0418">Kinase</keyword>
<feature type="domain" description="Protein kinase" evidence="11">
    <location>
        <begin position="135"/>
        <end position="387"/>
    </location>
</feature>
<dbReference type="FunFam" id="1.10.510.10:FF:000351">
    <property type="entry name" value="PAS domain-containing serine/threonine-protein kinase"/>
    <property type="match status" value="1"/>
</dbReference>
<protein>
    <recommendedName>
        <fullName evidence="1">non-specific serine/threonine protein kinase</fullName>
        <ecNumber evidence="1">2.7.11.1</ecNumber>
    </recommendedName>
</protein>
<dbReference type="GO" id="GO:0005524">
    <property type="term" value="F:ATP binding"/>
    <property type="evidence" value="ECO:0007669"/>
    <property type="project" value="UniProtKB-UniRule"/>
</dbReference>
<dbReference type="GO" id="GO:0005634">
    <property type="term" value="C:nucleus"/>
    <property type="evidence" value="ECO:0007669"/>
    <property type="project" value="TreeGrafter"/>
</dbReference>
<sequence length="408" mass="46553">MDFPSMERHITSTPVAQRYLKDYISLQPSNEITEGSYSGSCYHRDGSRLCIVFQVKCLHLQDGGKLYCVWVVRDHIQSQREAALKSFLMSTLNSTSMSADHSGVSLGETARSNGMKFSEDLETIKAFEGEYSNHYSTVSPLGKGAFGFVWTAIQKDTNKEVVVKFIRKQKITEDCWMDDVDLGRVSQEIAILTRLNHPNIIKVISVFENMDFFQLVMEKHGVGLDLFEFIDRQPDLDEPLASYIFRQIVAAVDYLHSNNILHRDIKDENVIIDEDFTIKLIDFGSAVTLEPGKVFHMFYGTIEYCSPEVLLGNPYCGPELEMWSLGVTLYTLVFAENPFCDVEETVAAVLKPPFPVSDEFMSLVSQMLQLDPQLRLTLDELLQNPWVTQPINLGLYTWEEVYLTKERE</sequence>
<accession>A0A4W3J8Q1</accession>
<keyword evidence="4 9" id="KW-0547">Nucleotide-binding</keyword>
<comment type="catalytic activity">
    <reaction evidence="7">
        <text>L-threonyl-[protein] + ATP = O-phospho-L-threonyl-[protein] + ADP + H(+)</text>
        <dbReference type="Rhea" id="RHEA:46608"/>
        <dbReference type="Rhea" id="RHEA-COMP:11060"/>
        <dbReference type="Rhea" id="RHEA-COMP:11605"/>
        <dbReference type="ChEBI" id="CHEBI:15378"/>
        <dbReference type="ChEBI" id="CHEBI:30013"/>
        <dbReference type="ChEBI" id="CHEBI:30616"/>
        <dbReference type="ChEBI" id="CHEBI:61977"/>
        <dbReference type="ChEBI" id="CHEBI:456216"/>
        <dbReference type="EC" id="2.7.11.1"/>
    </reaction>
</comment>
<feature type="binding site" evidence="9">
    <location>
        <position position="168"/>
    </location>
    <ligand>
        <name>ATP</name>
        <dbReference type="ChEBI" id="CHEBI:30616"/>
    </ligand>
</feature>
<dbReference type="PROSITE" id="PS50011">
    <property type="entry name" value="PROTEIN_KINASE_DOM"/>
    <property type="match status" value="1"/>
</dbReference>
<evidence type="ECO:0000256" key="9">
    <source>
        <dbReference type="PROSITE-ProRule" id="PRU10141"/>
    </source>
</evidence>
<dbReference type="InterPro" id="IPR008271">
    <property type="entry name" value="Ser/Thr_kinase_AS"/>
</dbReference>
<evidence type="ECO:0000256" key="2">
    <source>
        <dbReference type="ARBA" id="ARBA00022527"/>
    </source>
</evidence>
<dbReference type="OMA" id="WNNEVPR"/>
<evidence type="ECO:0000256" key="5">
    <source>
        <dbReference type="ARBA" id="ARBA00022777"/>
    </source>
</evidence>
<proteinExistence type="inferred from homology"/>
<reference evidence="13" key="3">
    <citation type="journal article" date="2014" name="Nature">
        <title>Elephant shark genome provides unique insights into gnathostome evolution.</title>
        <authorList>
            <consortium name="International Elephant Shark Genome Sequencing Consortium"/>
            <person name="Venkatesh B."/>
            <person name="Lee A.P."/>
            <person name="Ravi V."/>
            <person name="Maurya A.K."/>
            <person name="Lian M.M."/>
            <person name="Swann J.B."/>
            <person name="Ohta Y."/>
            <person name="Flajnik M.F."/>
            <person name="Sutoh Y."/>
            <person name="Kasahara M."/>
            <person name="Hoon S."/>
            <person name="Gangu V."/>
            <person name="Roy S.W."/>
            <person name="Irimia M."/>
            <person name="Korzh V."/>
            <person name="Kondrychyn I."/>
            <person name="Lim Z.W."/>
            <person name="Tay B.H."/>
            <person name="Tohari S."/>
            <person name="Kong K.W."/>
            <person name="Ho S."/>
            <person name="Lorente-Galdos B."/>
            <person name="Quilez J."/>
            <person name="Marques-Bonet T."/>
            <person name="Raney B.J."/>
            <person name="Ingham P.W."/>
            <person name="Tay A."/>
            <person name="Hillier L.W."/>
            <person name="Minx P."/>
            <person name="Boehm T."/>
            <person name="Wilson R.K."/>
            <person name="Brenner S."/>
            <person name="Warren W.C."/>
        </authorList>
    </citation>
    <scope>NUCLEOTIDE SEQUENCE [LARGE SCALE GENOMIC DNA]</scope>
</reference>
<evidence type="ECO:0000313" key="13">
    <source>
        <dbReference type="Proteomes" id="UP000314986"/>
    </source>
</evidence>
<dbReference type="Ensembl" id="ENSCMIT00000029301.1">
    <property type="protein sequence ID" value="ENSCMIP00000028840.1"/>
    <property type="gene ID" value="ENSCMIG00000012505.1"/>
</dbReference>
<dbReference type="PANTHER" id="PTHR24346">
    <property type="entry name" value="MAP/MICROTUBULE AFFINITY-REGULATING KINASE"/>
    <property type="match status" value="1"/>
</dbReference>
<dbReference type="Gene3D" id="3.30.200.20">
    <property type="entry name" value="Phosphorylase Kinase, domain 1"/>
    <property type="match status" value="1"/>
</dbReference>
<comment type="similarity">
    <text evidence="10">Belongs to the protein kinase superfamily.</text>
</comment>
<dbReference type="GO" id="GO:0035556">
    <property type="term" value="P:intracellular signal transduction"/>
    <property type="evidence" value="ECO:0007669"/>
    <property type="project" value="TreeGrafter"/>
</dbReference>
<reference evidence="13" key="2">
    <citation type="journal article" date="2007" name="PLoS Biol.">
        <title>Survey sequencing and comparative analysis of the elephant shark (Callorhinchus milii) genome.</title>
        <authorList>
            <person name="Venkatesh B."/>
            <person name="Kirkness E.F."/>
            <person name="Loh Y.H."/>
            <person name="Halpern A.L."/>
            <person name="Lee A.P."/>
            <person name="Johnson J."/>
            <person name="Dandona N."/>
            <person name="Viswanathan L.D."/>
            <person name="Tay A."/>
            <person name="Venter J.C."/>
            <person name="Strausberg R.L."/>
            <person name="Brenner S."/>
        </authorList>
    </citation>
    <scope>NUCLEOTIDE SEQUENCE [LARGE SCALE GENOMIC DNA]</scope>
</reference>
<dbReference type="STRING" id="7868.ENSCMIP00000028840"/>
<dbReference type="GO" id="GO:0045719">
    <property type="term" value="P:negative regulation of glycogen biosynthetic process"/>
    <property type="evidence" value="ECO:0007669"/>
    <property type="project" value="TreeGrafter"/>
</dbReference>
<dbReference type="InterPro" id="IPR000719">
    <property type="entry name" value="Prot_kinase_dom"/>
</dbReference>